<accession>A0AAD4L8G3</accession>
<sequence>MPTAPSGANPAYPHLLPLCNLIQNVHHLQPELAVGVVAGQLSFYPHILQLVHHPIHAMLVAVSANKGVHVLGSVVGFAALTDLWLSIERVTVHLVAVVHEPQYKGVWSSNHLNEHGLPCDPQ</sequence>
<keyword evidence="2" id="KW-1185">Reference proteome</keyword>
<organism evidence="1 2">
    <name type="scientific">Lactarius akahatsu</name>
    <dbReference type="NCBI Taxonomy" id="416441"/>
    <lineage>
        <taxon>Eukaryota</taxon>
        <taxon>Fungi</taxon>
        <taxon>Dikarya</taxon>
        <taxon>Basidiomycota</taxon>
        <taxon>Agaricomycotina</taxon>
        <taxon>Agaricomycetes</taxon>
        <taxon>Russulales</taxon>
        <taxon>Russulaceae</taxon>
        <taxon>Lactarius</taxon>
    </lineage>
</organism>
<gene>
    <name evidence="1" type="ORF">EDB92DRAFT_1821873</name>
</gene>
<protein>
    <submittedName>
        <fullName evidence="1">Uncharacterized protein</fullName>
    </submittedName>
</protein>
<comment type="caution">
    <text evidence="1">The sequence shown here is derived from an EMBL/GenBank/DDBJ whole genome shotgun (WGS) entry which is preliminary data.</text>
</comment>
<evidence type="ECO:0000313" key="1">
    <source>
        <dbReference type="EMBL" id="KAH8978020.1"/>
    </source>
</evidence>
<name>A0AAD4L8G3_9AGAM</name>
<reference evidence="1" key="1">
    <citation type="submission" date="2022-01" db="EMBL/GenBank/DDBJ databases">
        <title>Comparative genomics reveals a dynamic genome evolution in the ectomycorrhizal milk-cap (Lactarius) mushrooms.</title>
        <authorList>
            <consortium name="DOE Joint Genome Institute"/>
            <person name="Lebreton A."/>
            <person name="Tang N."/>
            <person name="Kuo A."/>
            <person name="LaButti K."/>
            <person name="Drula E."/>
            <person name="Barry K."/>
            <person name="Clum A."/>
            <person name="Lipzen A."/>
            <person name="Mousain D."/>
            <person name="Ng V."/>
            <person name="Wang R."/>
            <person name="Wang X."/>
            <person name="Dai Y."/>
            <person name="Henrissat B."/>
            <person name="Grigoriev I.V."/>
            <person name="Guerin-Laguette A."/>
            <person name="Yu F."/>
            <person name="Martin F.M."/>
        </authorList>
    </citation>
    <scope>NUCLEOTIDE SEQUENCE</scope>
    <source>
        <strain evidence="1">QP</strain>
    </source>
</reference>
<proteinExistence type="predicted"/>
<evidence type="ECO:0000313" key="2">
    <source>
        <dbReference type="Proteomes" id="UP001201163"/>
    </source>
</evidence>
<dbReference type="AlphaFoldDB" id="A0AAD4L8G3"/>
<dbReference type="EMBL" id="JAKELL010000254">
    <property type="protein sequence ID" value="KAH8978020.1"/>
    <property type="molecule type" value="Genomic_DNA"/>
</dbReference>
<dbReference type="Proteomes" id="UP001201163">
    <property type="component" value="Unassembled WGS sequence"/>
</dbReference>